<dbReference type="RefSeq" id="XP_009522066.1">
    <property type="nucleotide sequence ID" value="XM_009523771.1"/>
</dbReference>
<gene>
    <name evidence="2" type="ORF">PHYSODRAFT_493403</name>
</gene>
<reference evidence="2 3" key="1">
    <citation type="journal article" date="2006" name="Science">
        <title>Phytophthora genome sequences uncover evolutionary origins and mechanisms of pathogenesis.</title>
        <authorList>
            <person name="Tyler B.M."/>
            <person name="Tripathy S."/>
            <person name="Zhang X."/>
            <person name="Dehal P."/>
            <person name="Jiang R.H."/>
            <person name="Aerts A."/>
            <person name="Arredondo F.D."/>
            <person name="Baxter L."/>
            <person name="Bensasson D."/>
            <person name="Beynon J.L."/>
            <person name="Chapman J."/>
            <person name="Damasceno C.M."/>
            <person name="Dorrance A.E."/>
            <person name="Dou D."/>
            <person name="Dickerman A.W."/>
            <person name="Dubchak I.L."/>
            <person name="Garbelotto M."/>
            <person name="Gijzen M."/>
            <person name="Gordon S.G."/>
            <person name="Govers F."/>
            <person name="Grunwald N.J."/>
            <person name="Huang W."/>
            <person name="Ivors K.L."/>
            <person name="Jones R.W."/>
            <person name="Kamoun S."/>
            <person name="Krampis K."/>
            <person name="Lamour K.H."/>
            <person name="Lee M.K."/>
            <person name="McDonald W.H."/>
            <person name="Medina M."/>
            <person name="Meijer H.J."/>
            <person name="Nordberg E.K."/>
            <person name="Maclean D.J."/>
            <person name="Ospina-Giraldo M.D."/>
            <person name="Morris P.F."/>
            <person name="Phuntumart V."/>
            <person name="Putnam N.H."/>
            <person name="Rash S."/>
            <person name="Rose J.K."/>
            <person name="Sakihama Y."/>
            <person name="Salamov A.A."/>
            <person name="Savidor A."/>
            <person name="Scheuring C.F."/>
            <person name="Smith B.M."/>
            <person name="Sobral B.W."/>
            <person name="Terry A."/>
            <person name="Torto-Alalibo T.A."/>
            <person name="Win J."/>
            <person name="Xu Z."/>
            <person name="Zhang H."/>
            <person name="Grigoriev I.V."/>
            <person name="Rokhsar D.S."/>
            <person name="Boore J.L."/>
        </authorList>
    </citation>
    <scope>NUCLEOTIDE SEQUENCE [LARGE SCALE GENOMIC DNA]</scope>
    <source>
        <strain evidence="2 3">P6497</strain>
    </source>
</reference>
<name>G4Z3H7_PHYSP</name>
<evidence type="ECO:0000313" key="2">
    <source>
        <dbReference type="EMBL" id="EGZ19349.1"/>
    </source>
</evidence>
<feature type="transmembrane region" description="Helical" evidence="1">
    <location>
        <begin position="171"/>
        <end position="193"/>
    </location>
</feature>
<feature type="transmembrane region" description="Helical" evidence="1">
    <location>
        <begin position="100"/>
        <end position="123"/>
    </location>
</feature>
<protein>
    <submittedName>
        <fullName evidence="2">Uncharacterized protein</fullName>
    </submittedName>
</protein>
<feature type="transmembrane region" description="Helical" evidence="1">
    <location>
        <begin position="135"/>
        <end position="159"/>
    </location>
</feature>
<dbReference type="Proteomes" id="UP000002640">
    <property type="component" value="Unassembled WGS sequence"/>
</dbReference>
<keyword evidence="1" id="KW-0812">Transmembrane</keyword>
<proteinExistence type="predicted"/>
<keyword evidence="3" id="KW-1185">Reference proteome</keyword>
<dbReference type="GeneID" id="20656949"/>
<dbReference type="AlphaFoldDB" id="G4Z3H7"/>
<feature type="non-terminal residue" evidence="2">
    <location>
        <position position="203"/>
    </location>
</feature>
<evidence type="ECO:0000313" key="3">
    <source>
        <dbReference type="Proteomes" id="UP000002640"/>
    </source>
</evidence>
<keyword evidence="1" id="KW-1133">Transmembrane helix</keyword>
<keyword evidence="1" id="KW-0472">Membrane</keyword>
<dbReference type="EMBL" id="JH159153">
    <property type="protein sequence ID" value="EGZ19349.1"/>
    <property type="molecule type" value="Genomic_DNA"/>
</dbReference>
<dbReference type="KEGG" id="psoj:PHYSODRAFT_493403"/>
<evidence type="ECO:0000256" key="1">
    <source>
        <dbReference type="SAM" id="Phobius"/>
    </source>
</evidence>
<sequence length="203" mass="22875">MIEGPPTPSEVPDADTTFVDTIDTLPSSAAPETIYQDARPHRRTRARRPSIRKNVARRQGRRLIRQYHEWKSAHLYLARYSIEKMLAFKTYQQTATLNHALAVITLTPIPTLVVVLLLAAIPLQSPLAAAISNTMYFFQSWFCFSVMTFGMLMYMRCGLGLTEKIYGHGQCALVSVLTAGFNELVMTLLSVVWRFPIPLGDIL</sequence>
<organism evidence="2 3">
    <name type="scientific">Phytophthora sojae (strain P6497)</name>
    <name type="common">Soybean stem and root rot agent</name>
    <name type="synonym">Phytophthora megasperma f. sp. glycines</name>
    <dbReference type="NCBI Taxonomy" id="1094619"/>
    <lineage>
        <taxon>Eukaryota</taxon>
        <taxon>Sar</taxon>
        <taxon>Stramenopiles</taxon>
        <taxon>Oomycota</taxon>
        <taxon>Peronosporomycetes</taxon>
        <taxon>Peronosporales</taxon>
        <taxon>Peronosporaceae</taxon>
        <taxon>Phytophthora</taxon>
    </lineage>
</organism>
<accession>G4Z3H7</accession>
<dbReference type="InParanoid" id="G4Z3H7"/>